<comment type="caution">
    <text evidence="1">The sequence shown here is derived from an EMBL/GenBank/DDBJ whole genome shotgun (WGS) entry which is preliminary data.</text>
</comment>
<dbReference type="AlphaFoldDB" id="A0A0W0G656"/>
<reference evidence="1 2" key="1">
    <citation type="submission" date="2015-12" db="EMBL/GenBank/DDBJ databases">
        <title>Draft genome sequence of Moniliophthora roreri, the causal agent of frosty pod rot of cacao.</title>
        <authorList>
            <person name="Aime M.C."/>
            <person name="Diaz-Valderrama J.R."/>
            <person name="Kijpornyongpan T."/>
            <person name="Phillips-Mora W."/>
        </authorList>
    </citation>
    <scope>NUCLEOTIDE SEQUENCE [LARGE SCALE GENOMIC DNA]</scope>
    <source>
        <strain evidence="1 2">MCA 2952</strain>
    </source>
</reference>
<organism evidence="1 2">
    <name type="scientific">Moniliophthora roreri</name>
    <name type="common">Frosty pod rot fungus</name>
    <name type="synonym">Monilia roreri</name>
    <dbReference type="NCBI Taxonomy" id="221103"/>
    <lineage>
        <taxon>Eukaryota</taxon>
        <taxon>Fungi</taxon>
        <taxon>Dikarya</taxon>
        <taxon>Basidiomycota</taxon>
        <taxon>Agaricomycotina</taxon>
        <taxon>Agaricomycetes</taxon>
        <taxon>Agaricomycetidae</taxon>
        <taxon>Agaricales</taxon>
        <taxon>Marasmiineae</taxon>
        <taxon>Marasmiaceae</taxon>
        <taxon>Moniliophthora</taxon>
    </lineage>
</organism>
<protein>
    <submittedName>
        <fullName evidence="1">Uncharacterized protein</fullName>
    </submittedName>
</protein>
<gene>
    <name evidence="1" type="ORF">WG66_3383</name>
</gene>
<dbReference type="EMBL" id="LATX01001013">
    <property type="protein sequence ID" value="KTB44042.1"/>
    <property type="molecule type" value="Genomic_DNA"/>
</dbReference>
<evidence type="ECO:0000313" key="1">
    <source>
        <dbReference type="EMBL" id="KTB44042.1"/>
    </source>
</evidence>
<sequence length="366" mass="38560">MTVIHEMADKPHEALQPIFATNDKHFSLERAGWSGYRDAEDDAADYAPEAHAKHCQTGLEPPLCAPVPLLHRSSRASGMRLMIGRSNSSHTSLLLSMWDVYELGPSLENGAGASSGMGMGSDAGAGAGVHNTNDHFRFLLYGLARDSAKSFGFRSSYHVSVLANSSTPINIQPPIQFGTLVGYSAAVGFQLDLVLGRDWIDSALSSIPPSSPPESSEALLASLSIPVLKSDTGGALTLMGTSPPTPSAEIRRASTDGSHPAVSVGITLSNAATSLASPLGSNSTAHSRDLSMVPHIPTRDYERRAMHIRAFTNNSAPLGVALLPAVQDPLLPAAVIKLALLSRTLERAEWSGYRDAEDDAAGSDDG</sequence>
<dbReference type="Proteomes" id="UP000054988">
    <property type="component" value="Unassembled WGS sequence"/>
</dbReference>
<evidence type="ECO:0000313" key="2">
    <source>
        <dbReference type="Proteomes" id="UP000054988"/>
    </source>
</evidence>
<accession>A0A0W0G656</accession>
<name>A0A0W0G656_MONRR</name>
<proteinExistence type="predicted"/>